<dbReference type="Pfam" id="PF18098">
    <property type="entry name" value="RPN5_C"/>
    <property type="match status" value="1"/>
</dbReference>
<dbReference type="InterPro" id="IPR040134">
    <property type="entry name" value="PSMD12/CSN4"/>
</dbReference>
<dbReference type="InterPro" id="IPR054559">
    <property type="entry name" value="PSMD12-CSN4-like_N"/>
</dbReference>
<dbReference type="PANTHER" id="PTHR10855">
    <property type="entry name" value="26S PROTEASOME NON-ATPASE REGULATORY SUBUNIT 12/COP9 SIGNALOSOME COMPLEX SUBUNIT 4"/>
    <property type="match status" value="1"/>
</dbReference>
<dbReference type="GO" id="GO:0008541">
    <property type="term" value="C:proteasome regulatory particle, lid subcomplex"/>
    <property type="evidence" value="ECO:0007669"/>
    <property type="project" value="TreeGrafter"/>
</dbReference>
<dbReference type="OrthoDB" id="268763at2759"/>
<sequence length="467" mass="54298">MCYRRLFTNNFVPGSFAAGFGVINEMALEKMEHDFAATVDEQIPAFKCLAKCGKIDEALEKCYALEKQTRTASDAISTGRLLVFIVEMLGDNKQWQKLNEHLVIMSKKRNQLKQAVAKMVQAAMDYVESIADEQVKLNLISTLRTVTEGKIYVEVERARLTRMLAHIKEFNGLIDEAADVLQEVKVETFGSMDKREKVEFILEQMRLCLAKKDYSRTQILSRKVSPKFFQEEGTEDLKLKFYKQMIEVDIQHDAYLSISKHFWEIYNTKLIQEDPDEKRSALCNIVVYLILSPYDSEQNDLMHRRMKLRDLEALPEYLDMLKAFTTQELLNWQNFRESHEKTLRCETLAFCSSTDYQRPEKSFKSLQERVTEHNIRVISAYYTQIRLARLAELLHLDVEEAEECLCKLVVNKTVQAKIDRLDTVVRFTESKLATDVLNDWSHNATSLMSLINEATHLINKERMVHSV</sequence>
<dbReference type="SUPFAM" id="SSF46785">
    <property type="entry name" value="Winged helix' DNA-binding domain"/>
    <property type="match status" value="1"/>
</dbReference>
<dbReference type="GeneID" id="36338090"/>
<dbReference type="Pfam" id="PF01399">
    <property type="entry name" value="PCI"/>
    <property type="match status" value="1"/>
</dbReference>
<dbReference type="FunFam" id="1.10.10.10:FF:000070">
    <property type="entry name" value="26S proteasome non-ATPase regulatory subunit 12"/>
    <property type="match status" value="1"/>
</dbReference>
<dbReference type="InterPro" id="IPR000717">
    <property type="entry name" value="PCI_dom"/>
</dbReference>
<dbReference type="Gene3D" id="1.10.10.10">
    <property type="entry name" value="Winged helix-like DNA-binding domain superfamily/Winged helix DNA-binding domain"/>
    <property type="match status" value="1"/>
</dbReference>
<comment type="caution">
    <text evidence="4">The sequence shown here is derived from an EMBL/GenBank/DDBJ whole genome shotgun (WGS) entry which is preliminary data.</text>
</comment>
<dbReference type="PANTHER" id="PTHR10855:SF1">
    <property type="entry name" value="26S PROTEASOME NON-ATPASE REGULATORY SUBUNIT 12"/>
    <property type="match status" value="1"/>
</dbReference>
<dbReference type="RefSeq" id="XP_024354130.1">
    <property type="nucleotide sequence ID" value="XM_024491624.1"/>
</dbReference>
<proteinExistence type="inferred from homology"/>
<dbReference type="EMBL" id="APAU02000010">
    <property type="protein sequence ID" value="EUB62934.1"/>
    <property type="molecule type" value="Genomic_DNA"/>
</dbReference>
<evidence type="ECO:0000256" key="2">
    <source>
        <dbReference type="ARBA" id="ARBA00022942"/>
    </source>
</evidence>
<reference evidence="4 5" key="1">
    <citation type="journal article" date="2013" name="Nat. Genet.">
        <title>The genome of the hydatid tapeworm Echinococcus granulosus.</title>
        <authorList>
            <person name="Zheng H."/>
            <person name="Zhang W."/>
            <person name="Zhang L."/>
            <person name="Zhang Z."/>
            <person name="Li J."/>
            <person name="Lu G."/>
            <person name="Zhu Y."/>
            <person name="Wang Y."/>
            <person name="Huang Y."/>
            <person name="Liu J."/>
            <person name="Kang H."/>
            <person name="Chen J."/>
            <person name="Wang L."/>
            <person name="Chen A."/>
            <person name="Yu S."/>
            <person name="Gao Z."/>
            <person name="Jin L."/>
            <person name="Gu W."/>
            <person name="Wang Z."/>
            <person name="Zhao L."/>
            <person name="Shi B."/>
            <person name="Wen H."/>
            <person name="Lin R."/>
            <person name="Jones M.K."/>
            <person name="Brejova B."/>
            <person name="Vinar T."/>
            <person name="Zhao G."/>
            <person name="McManus D.P."/>
            <person name="Chen Z."/>
            <person name="Zhou Y."/>
            <person name="Wang S."/>
        </authorList>
    </citation>
    <scope>NUCLEOTIDE SEQUENCE [LARGE SCALE GENOMIC DNA]</scope>
</reference>
<accession>W6V8T7</accession>
<dbReference type="InterPro" id="IPR040896">
    <property type="entry name" value="RPN5_C"/>
</dbReference>
<dbReference type="InterPro" id="IPR036390">
    <property type="entry name" value="WH_DNA-bd_sf"/>
</dbReference>
<dbReference type="GO" id="GO:0005634">
    <property type="term" value="C:nucleus"/>
    <property type="evidence" value="ECO:0007669"/>
    <property type="project" value="UniProtKB-ARBA"/>
</dbReference>
<evidence type="ECO:0000313" key="5">
    <source>
        <dbReference type="Proteomes" id="UP000019149"/>
    </source>
</evidence>
<evidence type="ECO:0000259" key="3">
    <source>
        <dbReference type="PROSITE" id="PS50250"/>
    </source>
</evidence>
<keyword evidence="5" id="KW-1185">Reference proteome</keyword>
<protein>
    <submittedName>
        <fullName evidence="4">26S proteasome non-ATPase regulatory subunit</fullName>
    </submittedName>
</protein>
<keyword evidence="2 4" id="KW-0647">Proteasome</keyword>
<dbReference type="GO" id="GO:0005737">
    <property type="term" value="C:cytoplasm"/>
    <property type="evidence" value="ECO:0007669"/>
    <property type="project" value="TreeGrafter"/>
</dbReference>
<dbReference type="SMART" id="SM00088">
    <property type="entry name" value="PINT"/>
    <property type="match status" value="1"/>
</dbReference>
<evidence type="ECO:0000256" key="1">
    <source>
        <dbReference type="ARBA" id="ARBA00006397"/>
    </source>
</evidence>
<dbReference type="STRING" id="6210.W6V8T7"/>
<evidence type="ECO:0000313" key="4">
    <source>
        <dbReference type="EMBL" id="EUB62934.1"/>
    </source>
</evidence>
<dbReference type="InterPro" id="IPR036388">
    <property type="entry name" value="WH-like_DNA-bd_sf"/>
</dbReference>
<dbReference type="Proteomes" id="UP000019149">
    <property type="component" value="Unassembled WGS sequence"/>
</dbReference>
<dbReference type="AlphaFoldDB" id="W6V8T7"/>
<feature type="domain" description="PCI" evidence="3">
    <location>
        <begin position="250"/>
        <end position="432"/>
    </location>
</feature>
<organism evidence="4 5">
    <name type="scientific">Echinococcus granulosus</name>
    <name type="common">Hydatid tapeworm</name>
    <dbReference type="NCBI Taxonomy" id="6210"/>
    <lineage>
        <taxon>Eukaryota</taxon>
        <taxon>Metazoa</taxon>
        <taxon>Spiralia</taxon>
        <taxon>Lophotrochozoa</taxon>
        <taxon>Platyhelminthes</taxon>
        <taxon>Cestoda</taxon>
        <taxon>Eucestoda</taxon>
        <taxon>Cyclophyllidea</taxon>
        <taxon>Taeniidae</taxon>
        <taxon>Echinococcus</taxon>
        <taxon>Echinococcus granulosus group</taxon>
    </lineage>
</organism>
<dbReference type="PROSITE" id="PS50250">
    <property type="entry name" value="PCI"/>
    <property type="match status" value="1"/>
</dbReference>
<dbReference type="KEGG" id="egl:EGR_02375"/>
<gene>
    <name evidence="4" type="ORF">EGR_02375</name>
</gene>
<dbReference type="Pfam" id="PF22241">
    <property type="entry name" value="PSMD12-CSN4_N"/>
    <property type="match status" value="1"/>
</dbReference>
<dbReference type="CTD" id="36338090"/>
<comment type="similarity">
    <text evidence="1">Belongs to the proteasome subunit p55 family.</text>
</comment>
<name>W6V8T7_ECHGR</name>
<dbReference type="OMA" id="AENEMFK"/>